<feature type="compositionally biased region" description="Basic residues" evidence="7">
    <location>
        <begin position="410"/>
        <end position="421"/>
    </location>
</feature>
<keyword evidence="5" id="KW-0472">Membrane</keyword>
<dbReference type="GO" id="GO:0005886">
    <property type="term" value="C:plasma membrane"/>
    <property type="evidence" value="ECO:0007669"/>
    <property type="project" value="TreeGrafter"/>
</dbReference>
<evidence type="ECO:0000313" key="8">
    <source>
        <dbReference type="EMBL" id="CAD9081251.1"/>
    </source>
</evidence>
<evidence type="ECO:0000256" key="4">
    <source>
        <dbReference type="ARBA" id="ARBA00022989"/>
    </source>
</evidence>
<feature type="compositionally biased region" description="Basic and acidic residues" evidence="7">
    <location>
        <begin position="368"/>
        <end position="399"/>
    </location>
</feature>
<dbReference type="PROSITE" id="PS51450">
    <property type="entry name" value="LRR"/>
    <property type="match status" value="3"/>
</dbReference>
<dbReference type="InterPro" id="IPR001611">
    <property type="entry name" value="Leu-rich_rpt"/>
</dbReference>
<evidence type="ECO:0000256" key="6">
    <source>
        <dbReference type="SAM" id="Coils"/>
    </source>
</evidence>
<feature type="coiled-coil region" evidence="6">
    <location>
        <begin position="702"/>
        <end position="833"/>
    </location>
</feature>
<evidence type="ECO:0000256" key="2">
    <source>
        <dbReference type="ARBA" id="ARBA00022692"/>
    </source>
</evidence>
<feature type="region of interest" description="Disordered" evidence="7">
    <location>
        <begin position="243"/>
        <end position="439"/>
    </location>
</feature>
<evidence type="ECO:0000256" key="7">
    <source>
        <dbReference type="SAM" id="MobiDB-lite"/>
    </source>
</evidence>
<keyword evidence="3" id="KW-0732">Signal</keyword>
<keyword evidence="6" id="KW-0175">Coiled coil</keyword>
<reference evidence="8" key="1">
    <citation type="submission" date="2021-01" db="EMBL/GenBank/DDBJ databases">
        <authorList>
            <person name="Corre E."/>
            <person name="Pelletier E."/>
            <person name="Niang G."/>
            <person name="Scheremetjew M."/>
            <person name="Finn R."/>
            <person name="Kale V."/>
            <person name="Holt S."/>
            <person name="Cochrane G."/>
            <person name="Meng A."/>
            <person name="Brown T."/>
            <person name="Cohen L."/>
        </authorList>
    </citation>
    <scope>NUCLEOTIDE SEQUENCE</scope>
    <source>
        <strain evidence="8">WS</strain>
    </source>
</reference>
<accession>A0A7S1PHE1</accession>
<dbReference type="PANTHER" id="PTHR24365">
    <property type="entry name" value="TOLL-LIKE RECEPTOR"/>
    <property type="match status" value="1"/>
</dbReference>
<dbReference type="EMBL" id="HBGD01005421">
    <property type="protein sequence ID" value="CAD9081251.1"/>
    <property type="molecule type" value="Transcribed_RNA"/>
</dbReference>
<feature type="coiled-coil region" evidence="6">
    <location>
        <begin position="560"/>
        <end position="674"/>
    </location>
</feature>
<gene>
    <name evidence="8" type="ORF">PCOS0759_LOCUS4491</name>
</gene>
<keyword evidence="2" id="KW-0812">Transmembrane</keyword>
<feature type="compositionally biased region" description="Low complexity" evidence="7">
    <location>
        <begin position="281"/>
        <end position="311"/>
    </location>
</feature>
<sequence length="1121" mass="130269">MPLHEYSKFNSSPKIEKISSLVRLVGPDLLLIHRLILHSVGLLSIGKHDLNGFQNLAHLNLSGNQIINIQGLNHLSATLVHLDLSCNRITKIPQGCFRKLYNLRKLVLAFNGISSLETMSQVHGNQYKLEHLDLRNNDIKHLKNIQYLRGIVNLKVLLFQNADKTAHNPVCVNFHKMLKKQSGRRPPVNWRVYVHDILPTLQYLDQIQLSSVPSAGGEPSTLASLRSVYDQDLLNEYPEIGKMLSVDDNDGSSAGASDTDDDLNQLQREDEEEERQKQEKQAALPSAGGSQAAQQQQQFDSEQGQHPLQLDLPPPAAQKSASPIVPPRPKAKAPKDDIQKSQVFNNQFRKLGSFISRRKKPVNSARRRKDESPRRRPFADDSALAHEEQENNDSTHELASEGSLEESLRVRQRKNRKRKSPHAYSPSESLDEQELSDIESSASLPSFPRVREHLRSLPSVLSFAPHHEQPAGPVEEIFPNEEREKLIGKLAELSETLGTTNAYIQHREAELAQEVKRRRLLEDKISEQCKKTLSYKQKTKSFVNVVNDLKEHIYSLKTYQHQLETTIKHTNEEQEQLKQENDHLRGQMASMQQQLDKCENQLSSQKDESDQTSKMQATLQERQVTIQELSQLNETLTKDNDQLKKEVLARKYKLKKQEERHKRSLEQHSKLIDQQILSRQDDHQVQMQHMRDHYEGALSAMEKNHQDELDALRDQLLKEHQNTTQDLKDQNLKEVQNLRDQLTQLQEAEVSPREETILTLKKGQDRLKDDLTEAESTIETQTKQIQELRDYLKKYINQEIHSRATEDSMKEIIETQKERMKEMAARVKQIKADSVKREQNLQAEVETWQQKYETDVCALQSKLKMLSINANTKDKVIQKLEKKLERYTDNTDEIESKYKTQLEGQQNTIDQLKSDVKRLQTENDIKKHLIDDREDTIQTLKTEVEQLKKDNDKLEADLDYLDEKVERFRDAEAVTHEEASKKRKQIEELQLEQEEMSRLLNKEAQKRQRSAQQLETLTQTIQQLKEEIDSLNQSKQQLEDQCHQQDNTIHDLQHNLQRRTEQLRKLQEEDLVEYKQEIVNQQAQLKYLVNKVEKDREEKETLRAKLQKVRRAFEENVLGDD</sequence>
<dbReference type="Gene3D" id="3.80.10.10">
    <property type="entry name" value="Ribonuclease Inhibitor"/>
    <property type="match status" value="2"/>
</dbReference>
<dbReference type="Pfam" id="PF13855">
    <property type="entry name" value="LRR_8"/>
    <property type="match status" value="1"/>
</dbReference>
<dbReference type="GO" id="GO:0038023">
    <property type="term" value="F:signaling receptor activity"/>
    <property type="evidence" value="ECO:0007669"/>
    <property type="project" value="TreeGrafter"/>
</dbReference>
<evidence type="ECO:0000256" key="1">
    <source>
        <dbReference type="ARBA" id="ARBA00004167"/>
    </source>
</evidence>
<dbReference type="SMART" id="SM00365">
    <property type="entry name" value="LRR_SD22"/>
    <property type="match status" value="3"/>
</dbReference>
<proteinExistence type="predicted"/>
<comment type="subcellular location">
    <subcellularLocation>
        <location evidence="1">Membrane</location>
        <topology evidence="1">Single-pass membrane protein</topology>
    </subcellularLocation>
</comment>
<name>A0A7S1PHE1_9EUKA</name>
<feature type="coiled-coil region" evidence="6">
    <location>
        <begin position="870"/>
        <end position="1116"/>
    </location>
</feature>
<evidence type="ECO:0000256" key="5">
    <source>
        <dbReference type="ARBA" id="ARBA00023136"/>
    </source>
</evidence>
<dbReference type="InterPro" id="IPR032675">
    <property type="entry name" value="LRR_dom_sf"/>
</dbReference>
<dbReference type="PANTHER" id="PTHR24365:SF541">
    <property type="entry name" value="PROTEIN TOLL-RELATED"/>
    <property type="match status" value="1"/>
</dbReference>
<feature type="compositionally biased region" description="Basic residues" evidence="7">
    <location>
        <begin position="356"/>
        <end position="367"/>
    </location>
</feature>
<protein>
    <recommendedName>
        <fullName evidence="9">Leucine-rich repeat and coiled-coil domain-containing protein 1</fullName>
    </recommendedName>
</protein>
<dbReference type="AlphaFoldDB" id="A0A7S1PHE1"/>
<dbReference type="SUPFAM" id="SSF52058">
    <property type="entry name" value="L domain-like"/>
    <property type="match status" value="1"/>
</dbReference>
<dbReference type="GO" id="GO:0007165">
    <property type="term" value="P:signal transduction"/>
    <property type="evidence" value="ECO:0007669"/>
    <property type="project" value="TreeGrafter"/>
</dbReference>
<dbReference type="Gene3D" id="1.10.287.1490">
    <property type="match status" value="1"/>
</dbReference>
<evidence type="ECO:0008006" key="9">
    <source>
        <dbReference type="Google" id="ProtNLM"/>
    </source>
</evidence>
<evidence type="ECO:0000256" key="3">
    <source>
        <dbReference type="ARBA" id="ARBA00022729"/>
    </source>
</evidence>
<keyword evidence="4" id="KW-1133">Transmembrane helix</keyword>
<organism evidence="8">
    <name type="scientific">Percolomonas cosmopolitus</name>
    <dbReference type="NCBI Taxonomy" id="63605"/>
    <lineage>
        <taxon>Eukaryota</taxon>
        <taxon>Discoba</taxon>
        <taxon>Heterolobosea</taxon>
        <taxon>Tetramitia</taxon>
        <taxon>Eutetramitia</taxon>
        <taxon>Percolomonadidae</taxon>
        <taxon>Percolomonas</taxon>
    </lineage>
</organism>
<feature type="compositionally biased region" description="Acidic residues" evidence="7">
    <location>
        <begin position="258"/>
        <end position="273"/>
    </location>
</feature>